<feature type="transmembrane region" description="Helical" evidence="6">
    <location>
        <begin position="6"/>
        <end position="30"/>
    </location>
</feature>
<proteinExistence type="predicted"/>
<organism evidence="7 8">
    <name type="scientific">Elasticomyces elasticus</name>
    <dbReference type="NCBI Taxonomy" id="574655"/>
    <lineage>
        <taxon>Eukaryota</taxon>
        <taxon>Fungi</taxon>
        <taxon>Dikarya</taxon>
        <taxon>Ascomycota</taxon>
        <taxon>Pezizomycotina</taxon>
        <taxon>Dothideomycetes</taxon>
        <taxon>Dothideomycetidae</taxon>
        <taxon>Mycosphaerellales</taxon>
        <taxon>Teratosphaeriaceae</taxon>
        <taxon>Elasticomyces</taxon>
    </lineage>
</organism>
<dbReference type="GO" id="GO:0016020">
    <property type="term" value="C:membrane"/>
    <property type="evidence" value="ECO:0007669"/>
    <property type="project" value="UniProtKB-SubCell"/>
</dbReference>
<dbReference type="PANTHER" id="PTHR31465:SF17">
    <property type="entry name" value="DOMAIN PROTEIN, PUTATIVE (AFU_ORTHOLOGUE AFUA_5G09900)-RELATED"/>
    <property type="match status" value="1"/>
</dbReference>
<evidence type="ECO:0000256" key="5">
    <source>
        <dbReference type="SAM" id="MobiDB-lite"/>
    </source>
</evidence>
<sequence length="231" mass="25786">MHQTEAPFVVQIIVLLVAPILFSASIYMILGRIIVTMQAQHYSMIKTKWLTAVFVTSDIICFFIQAAGAGLMARGNRSTTNTGSHIVLVGLIVQIVIFCFFILVAVVFHRRMNAKPTYIDLSLPWKKSVYVLYITSCLVLVRNIVRVVEFAQGFKGFIENHEVFLYVFDGVPMAALVFIYNVWYPSTLSGKARLDASMDDTAEKDTVSPARSMSVGDRRHASVAPEEGRAQ</sequence>
<feature type="compositionally biased region" description="Basic and acidic residues" evidence="5">
    <location>
        <begin position="216"/>
        <end position="231"/>
    </location>
</feature>
<evidence type="ECO:0000313" key="8">
    <source>
        <dbReference type="Proteomes" id="UP001310594"/>
    </source>
</evidence>
<evidence type="ECO:0000313" key="7">
    <source>
        <dbReference type="EMBL" id="KAK5690849.1"/>
    </source>
</evidence>
<feature type="transmembrane region" description="Helical" evidence="6">
    <location>
        <begin position="163"/>
        <end position="183"/>
    </location>
</feature>
<comment type="caution">
    <text evidence="7">The sequence shown here is derived from an EMBL/GenBank/DDBJ whole genome shotgun (WGS) entry which is preliminary data.</text>
</comment>
<feature type="transmembrane region" description="Helical" evidence="6">
    <location>
        <begin position="129"/>
        <end position="148"/>
    </location>
</feature>
<comment type="subcellular location">
    <subcellularLocation>
        <location evidence="1">Membrane</location>
        <topology evidence="1">Multi-pass membrane protein</topology>
    </subcellularLocation>
</comment>
<dbReference type="Proteomes" id="UP001310594">
    <property type="component" value="Unassembled WGS sequence"/>
</dbReference>
<feature type="transmembrane region" description="Helical" evidence="6">
    <location>
        <begin position="85"/>
        <end position="108"/>
    </location>
</feature>
<reference evidence="7" key="1">
    <citation type="submission" date="2023-08" db="EMBL/GenBank/DDBJ databases">
        <title>Black Yeasts Isolated from many extreme environments.</title>
        <authorList>
            <person name="Coleine C."/>
            <person name="Stajich J.E."/>
            <person name="Selbmann L."/>
        </authorList>
    </citation>
    <scope>NUCLEOTIDE SEQUENCE</scope>
    <source>
        <strain evidence="7">CCFEE 5810</strain>
    </source>
</reference>
<dbReference type="PANTHER" id="PTHR31465">
    <property type="entry name" value="PROTEIN RTA1-RELATED"/>
    <property type="match status" value="1"/>
</dbReference>
<dbReference type="EMBL" id="JAVRQU010000023">
    <property type="protein sequence ID" value="KAK5690849.1"/>
    <property type="molecule type" value="Genomic_DNA"/>
</dbReference>
<evidence type="ECO:0000256" key="3">
    <source>
        <dbReference type="ARBA" id="ARBA00022989"/>
    </source>
</evidence>
<keyword evidence="4 6" id="KW-0472">Membrane</keyword>
<keyword evidence="2 6" id="KW-0812">Transmembrane</keyword>
<dbReference type="Pfam" id="PF04479">
    <property type="entry name" value="RTA1"/>
    <property type="match status" value="1"/>
</dbReference>
<name>A0AAN7W2R5_9PEZI</name>
<accession>A0AAN7W2R5</accession>
<feature type="region of interest" description="Disordered" evidence="5">
    <location>
        <begin position="200"/>
        <end position="231"/>
    </location>
</feature>
<keyword evidence="3 6" id="KW-1133">Transmembrane helix</keyword>
<protein>
    <submittedName>
        <fullName evidence="7">Uncharacterized protein</fullName>
    </submittedName>
</protein>
<dbReference type="InterPro" id="IPR007568">
    <property type="entry name" value="RTA1"/>
</dbReference>
<evidence type="ECO:0000256" key="4">
    <source>
        <dbReference type="ARBA" id="ARBA00023136"/>
    </source>
</evidence>
<evidence type="ECO:0000256" key="2">
    <source>
        <dbReference type="ARBA" id="ARBA00022692"/>
    </source>
</evidence>
<evidence type="ECO:0000256" key="6">
    <source>
        <dbReference type="SAM" id="Phobius"/>
    </source>
</evidence>
<dbReference type="AlphaFoldDB" id="A0AAN7W2R5"/>
<evidence type="ECO:0000256" key="1">
    <source>
        <dbReference type="ARBA" id="ARBA00004141"/>
    </source>
</evidence>
<feature type="transmembrane region" description="Helical" evidence="6">
    <location>
        <begin position="50"/>
        <end position="73"/>
    </location>
</feature>
<gene>
    <name evidence="7" type="ORF">LTR97_012010</name>
</gene>